<proteinExistence type="predicted"/>
<organism evidence="2 3">
    <name type="scientific">Pilibacter termitis</name>
    <dbReference type="NCBI Taxonomy" id="263852"/>
    <lineage>
        <taxon>Bacteria</taxon>
        <taxon>Bacillati</taxon>
        <taxon>Bacillota</taxon>
        <taxon>Bacilli</taxon>
        <taxon>Lactobacillales</taxon>
        <taxon>Enterococcaceae</taxon>
        <taxon>Pilibacter</taxon>
    </lineage>
</organism>
<feature type="transmembrane region" description="Helical" evidence="1">
    <location>
        <begin position="132"/>
        <end position="149"/>
    </location>
</feature>
<name>A0A1T4QKP9_9ENTE</name>
<keyword evidence="1" id="KW-0812">Transmembrane</keyword>
<protein>
    <submittedName>
        <fullName evidence="2">Uncharacterized protein</fullName>
    </submittedName>
</protein>
<keyword evidence="1" id="KW-0472">Membrane</keyword>
<dbReference type="EMBL" id="FUXI01000030">
    <property type="protein sequence ID" value="SKA04285.1"/>
    <property type="molecule type" value="Genomic_DNA"/>
</dbReference>
<sequence>MSRVVKVSEEYVAISYKDRIKKIPREYFGGVDISVGDIVEIKKNGREFTIYPSYDGMDFATEPYISTKKIVFWFILFYPVGFYLLYKRNRKSKYDRKEVAKNGKTFFTVSCVLLVFAGLGFFSCIANGEFSTAFSALVYFVPAGLFLNYKGSNMIAEGKRYDAYYTLVVGQEESLLRELSLATGYTKETIREDLERMIELKIFERGTYLDERIGEIVLPNRKSFATREKERLATAVFHTVKCPACGASKKIEVGKIDKCDYCQKPIG</sequence>
<evidence type="ECO:0000313" key="3">
    <source>
        <dbReference type="Proteomes" id="UP000190328"/>
    </source>
</evidence>
<keyword evidence="3" id="KW-1185">Reference proteome</keyword>
<evidence type="ECO:0000256" key="1">
    <source>
        <dbReference type="SAM" id="Phobius"/>
    </source>
</evidence>
<feature type="transmembrane region" description="Helical" evidence="1">
    <location>
        <begin position="70"/>
        <end position="86"/>
    </location>
</feature>
<feature type="transmembrane region" description="Helical" evidence="1">
    <location>
        <begin position="106"/>
        <end position="126"/>
    </location>
</feature>
<dbReference type="AlphaFoldDB" id="A0A1T4QKP9"/>
<keyword evidence="1" id="KW-1133">Transmembrane helix</keyword>
<dbReference type="RefSeq" id="WP_078808133.1">
    <property type="nucleotide sequence ID" value="NZ_FUXI01000030.1"/>
</dbReference>
<accession>A0A1T4QKP9</accession>
<dbReference type="Proteomes" id="UP000190328">
    <property type="component" value="Unassembled WGS sequence"/>
</dbReference>
<dbReference type="STRING" id="263852.SAMN02745116_02228"/>
<reference evidence="2 3" key="1">
    <citation type="submission" date="2017-02" db="EMBL/GenBank/DDBJ databases">
        <authorList>
            <person name="Peterson S.W."/>
        </authorList>
    </citation>
    <scope>NUCLEOTIDE SEQUENCE [LARGE SCALE GENOMIC DNA]</scope>
    <source>
        <strain evidence="2 3">ATCC BAA-1030</strain>
    </source>
</reference>
<gene>
    <name evidence="2" type="ORF">SAMN02745116_02228</name>
</gene>
<dbReference type="OrthoDB" id="2339532at2"/>
<evidence type="ECO:0000313" key="2">
    <source>
        <dbReference type="EMBL" id="SKA04285.1"/>
    </source>
</evidence>